<evidence type="ECO:0000313" key="1">
    <source>
        <dbReference type="EMBL" id="KAJ3217592.1"/>
    </source>
</evidence>
<proteinExistence type="predicted"/>
<comment type="caution">
    <text evidence="1">The sequence shown here is derived from an EMBL/GenBank/DDBJ whole genome shotgun (WGS) entry which is preliminary data.</text>
</comment>
<dbReference type="Proteomes" id="UP001211065">
    <property type="component" value="Unassembled WGS sequence"/>
</dbReference>
<organism evidence="1 2">
    <name type="scientific">Clydaea vesicula</name>
    <dbReference type="NCBI Taxonomy" id="447962"/>
    <lineage>
        <taxon>Eukaryota</taxon>
        <taxon>Fungi</taxon>
        <taxon>Fungi incertae sedis</taxon>
        <taxon>Chytridiomycota</taxon>
        <taxon>Chytridiomycota incertae sedis</taxon>
        <taxon>Chytridiomycetes</taxon>
        <taxon>Lobulomycetales</taxon>
        <taxon>Lobulomycetaceae</taxon>
        <taxon>Clydaea</taxon>
    </lineage>
</organism>
<keyword evidence="2" id="KW-1185">Reference proteome</keyword>
<sequence>MYKIEAKNILVFKPFGIENQNEIPTQKVKRKNSNSYLNDIEYVNNFSFPITEGTLKNITLESESVPTKLTLHTAVWGYSDVVNKRNKKMHANVIFGRNFIIRIDESNFKLQSFQYSISERQNNDISQFQHSIHYLHNYLEFDDTIYSSARWELLKSLFVLSNIKTEILDNLKYDPILLDYLSCKKKLLAETFLPLLEVLQHTVDISTSNDENKIALNYENNSLWKIGEDLDRIHQKLMRECLDYFESIRGSEIFLNITGYKNEEGTVEEKYRHIIYYMLPLLKPKKRKEFTPADFSNENLKLTNQEEFFDFIDKDFKEGAKENISLL</sequence>
<accession>A0AAD5TZ80</accession>
<gene>
    <name evidence="1" type="ORF">HK099_005426</name>
</gene>
<dbReference type="EMBL" id="JADGJW010000420">
    <property type="protein sequence ID" value="KAJ3217592.1"/>
    <property type="molecule type" value="Genomic_DNA"/>
</dbReference>
<reference evidence="1" key="1">
    <citation type="submission" date="2020-05" db="EMBL/GenBank/DDBJ databases">
        <title>Phylogenomic resolution of chytrid fungi.</title>
        <authorList>
            <person name="Stajich J.E."/>
            <person name="Amses K."/>
            <person name="Simmons R."/>
            <person name="Seto K."/>
            <person name="Myers J."/>
            <person name="Bonds A."/>
            <person name="Quandt C.A."/>
            <person name="Barry K."/>
            <person name="Liu P."/>
            <person name="Grigoriev I."/>
            <person name="Longcore J.E."/>
            <person name="James T.Y."/>
        </authorList>
    </citation>
    <scope>NUCLEOTIDE SEQUENCE</scope>
    <source>
        <strain evidence="1">JEL0476</strain>
    </source>
</reference>
<evidence type="ECO:0000313" key="2">
    <source>
        <dbReference type="Proteomes" id="UP001211065"/>
    </source>
</evidence>
<dbReference type="AlphaFoldDB" id="A0AAD5TZ80"/>
<name>A0AAD5TZ80_9FUNG</name>
<protein>
    <submittedName>
        <fullName evidence="1">Uncharacterized protein</fullName>
    </submittedName>
</protein>